<dbReference type="PANTHER" id="PTHR13146">
    <property type="match status" value="1"/>
</dbReference>
<keyword evidence="4 6" id="KW-1133">Transmembrane helix</keyword>
<accession>A0A813IYY7</accession>
<evidence type="ECO:0008006" key="11">
    <source>
        <dbReference type="Google" id="ProtNLM"/>
    </source>
</evidence>
<feature type="transmembrane region" description="Helical" evidence="6">
    <location>
        <begin position="12"/>
        <end position="35"/>
    </location>
</feature>
<keyword evidence="5 6" id="KW-0472">Membrane</keyword>
<dbReference type="GO" id="GO:0055085">
    <property type="term" value="P:transmembrane transport"/>
    <property type="evidence" value="ECO:0007669"/>
    <property type="project" value="InterPro"/>
</dbReference>
<keyword evidence="10" id="KW-1185">Reference proteome</keyword>
<dbReference type="InterPro" id="IPR037185">
    <property type="entry name" value="EmrE-like"/>
</dbReference>
<evidence type="ECO:0000256" key="1">
    <source>
        <dbReference type="ARBA" id="ARBA00004141"/>
    </source>
</evidence>
<evidence type="ECO:0000313" key="9">
    <source>
        <dbReference type="Proteomes" id="UP000626109"/>
    </source>
</evidence>
<evidence type="ECO:0000313" key="8">
    <source>
        <dbReference type="EMBL" id="CAE8661819.1"/>
    </source>
</evidence>
<feature type="transmembrane region" description="Helical" evidence="6">
    <location>
        <begin position="181"/>
        <end position="200"/>
    </location>
</feature>
<comment type="caution">
    <text evidence="8">The sequence shown here is derived from an EMBL/GenBank/DDBJ whole genome shotgun (WGS) entry which is preliminary data.</text>
</comment>
<dbReference type="OrthoDB" id="300580at2759"/>
<dbReference type="Proteomes" id="UP000654075">
    <property type="component" value="Unassembled WGS sequence"/>
</dbReference>
<proteinExistence type="predicted"/>
<feature type="transmembrane region" description="Helical" evidence="6">
    <location>
        <begin position="90"/>
        <end position="112"/>
    </location>
</feature>
<dbReference type="PANTHER" id="PTHR13146:SF0">
    <property type="entry name" value="SOLUTE CARRIER FAMILY 35 MEMBER F6"/>
    <property type="match status" value="1"/>
</dbReference>
<dbReference type="EMBL" id="CAJNNV010003618">
    <property type="protein sequence ID" value="CAE8589322.1"/>
    <property type="molecule type" value="Genomic_DNA"/>
</dbReference>
<keyword evidence="2" id="KW-0813">Transport</keyword>
<evidence type="ECO:0000256" key="4">
    <source>
        <dbReference type="ARBA" id="ARBA00022989"/>
    </source>
</evidence>
<dbReference type="AlphaFoldDB" id="A0A813IYY7"/>
<feature type="transmembrane region" description="Helical" evidence="6">
    <location>
        <begin position="55"/>
        <end position="74"/>
    </location>
</feature>
<evidence type="ECO:0000256" key="3">
    <source>
        <dbReference type="ARBA" id="ARBA00022692"/>
    </source>
</evidence>
<dbReference type="Proteomes" id="UP000626109">
    <property type="component" value="Unassembled WGS sequence"/>
</dbReference>
<feature type="transmembrane region" description="Helical" evidence="6">
    <location>
        <begin position="143"/>
        <end position="161"/>
    </location>
</feature>
<evidence type="ECO:0000256" key="2">
    <source>
        <dbReference type="ARBA" id="ARBA00022448"/>
    </source>
</evidence>
<comment type="subcellular location">
    <subcellularLocation>
        <location evidence="1">Membrane</location>
        <topology evidence="1">Multi-pass membrane protein</topology>
    </subcellularLocation>
</comment>
<feature type="transmembrane region" description="Helical" evidence="6">
    <location>
        <begin position="118"/>
        <end position="136"/>
    </location>
</feature>
<evidence type="ECO:0000313" key="7">
    <source>
        <dbReference type="EMBL" id="CAE8589322.1"/>
    </source>
</evidence>
<gene>
    <name evidence="7" type="ORF">PGLA1383_LOCUS8089</name>
    <name evidence="8" type="ORF">PGLA2088_LOCUS14669</name>
</gene>
<dbReference type="Pfam" id="PF08449">
    <property type="entry name" value="UAA"/>
    <property type="match status" value="1"/>
</dbReference>
<keyword evidence="3 6" id="KW-0812">Transmembrane</keyword>
<protein>
    <recommendedName>
        <fullName evidence="11">EamA domain-containing protein</fullName>
    </recommendedName>
</protein>
<reference evidence="8" key="1">
    <citation type="submission" date="2021-02" db="EMBL/GenBank/DDBJ databases">
        <authorList>
            <person name="Dougan E. K."/>
            <person name="Rhodes N."/>
            <person name="Thang M."/>
            <person name="Chan C."/>
        </authorList>
    </citation>
    <scope>NUCLEOTIDE SEQUENCE</scope>
</reference>
<feature type="transmembrane region" description="Helical" evidence="6">
    <location>
        <begin position="254"/>
        <end position="277"/>
    </location>
</feature>
<feature type="transmembrane region" description="Helical" evidence="6">
    <location>
        <begin position="212"/>
        <end position="234"/>
    </location>
</feature>
<dbReference type="OMA" id="LIWVIMI"/>
<dbReference type="GO" id="GO:0016020">
    <property type="term" value="C:membrane"/>
    <property type="evidence" value="ECO:0007669"/>
    <property type="project" value="UniProtKB-SubCell"/>
</dbReference>
<dbReference type="SUPFAM" id="SSF103481">
    <property type="entry name" value="Multidrug resistance efflux transporter EmrE"/>
    <property type="match status" value="1"/>
</dbReference>
<dbReference type="InterPro" id="IPR013657">
    <property type="entry name" value="SCL35B1-4/HUT1"/>
</dbReference>
<evidence type="ECO:0000256" key="5">
    <source>
        <dbReference type="ARBA" id="ARBA00023136"/>
    </source>
</evidence>
<sequence>MALGGSSAAGIGMLAPLMFAMLISGTMNTILMKFMVMQQVPTGPGQVAAGFEYPYFQSLLMMIGEFLCLILFYASKNQAPVKGPEAPKGIFAVACLLDWTATTLVNMAYVLIAASVIQMTRGAIVIFTCLFSVLFLGRRQHRYHIAGVMLVFLGITFVSLSTFVNPAADTTAPAVSVNRQLMGIGLCVTAQVFQAAMLVYEEKIMSQFDVPPLQVVGMEGAFGIMFGIVLLTFLNATGIESSSEALYQMGHSTPLAMAVVGSIFSIALFNYAGVTVTQKASAVSRSTIDVSRTILIWAVELAFGWNRFNVLELAGFIILAFGTLIYNRLIVLSALEPPAEAEHILNDKSKEPIEVA</sequence>
<organism evidence="8 9">
    <name type="scientific">Polarella glacialis</name>
    <name type="common">Dinoflagellate</name>
    <dbReference type="NCBI Taxonomy" id="89957"/>
    <lineage>
        <taxon>Eukaryota</taxon>
        <taxon>Sar</taxon>
        <taxon>Alveolata</taxon>
        <taxon>Dinophyceae</taxon>
        <taxon>Suessiales</taxon>
        <taxon>Suessiaceae</taxon>
        <taxon>Polarella</taxon>
    </lineage>
</organism>
<evidence type="ECO:0000256" key="6">
    <source>
        <dbReference type="SAM" id="Phobius"/>
    </source>
</evidence>
<evidence type="ECO:0000313" key="10">
    <source>
        <dbReference type="Proteomes" id="UP000654075"/>
    </source>
</evidence>
<feature type="transmembrane region" description="Helical" evidence="6">
    <location>
        <begin position="314"/>
        <end position="335"/>
    </location>
</feature>
<name>A0A813IYY7_POLGL</name>
<dbReference type="EMBL" id="CAJNNW010017885">
    <property type="protein sequence ID" value="CAE8661819.1"/>
    <property type="molecule type" value="Genomic_DNA"/>
</dbReference>